<dbReference type="Gene3D" id="2.40.50.140">
    <property type="entry name" value="Nucleic acid-binding proteins"/>
    <property type="match status" value="1"/>
</dbReference>
<keyword evidence="1" id="KW-0408">Iron</keyword>
<proteinExistence type="inferred from homology"/>
<keyword evidence="10" id="KW-1185">Reference proteome</keyword>
<evidence type="ECO:0000259" key="8">
    <source>
        <dbReference type="PROSITE" id="PS50926"/>
    </source>
</evidence>
<dbReference type="InterPro" id="IPR029063">
    <property type="entry name" value="SAM-dependent_MTases_sf"/>
</dbReference>
<evidence type="ECO:0000313" key="10">
    <source>
        <dbReference type="Proteomes" id="UP000460715"/>
    </source>
</evidence>
<keyword evidence="5" id="KW-0411">Iron-sulfur</keyword>
<dbReference type="PROSITE" id="PS51687">
    <property type="entry name" value="SAM_MT_RNA_M5U"/>
    <property type="match status" value="1"/>
</dbReference>
<dbReference type="Pfam" id="PF01938">
    <property type="entry name" value="TRAM"/>
    <property type="match status" value="1"/>
</dbReference>
<reference evidence="9 10" key="1">
    <citation type="submission" date="2019-03" db="EMBL/GenBank/DDBJ databases">
        <title>Roseomonas sp. a novel Roseomonas species isolated from Sea whip Gorgonian.</title>
        <authorList>
            <person name="Li F."/>
            <person name="Pan X."/>
            <person name="Huang S."/>
            <person name="Li Z."/>
            <person name="Meng B."/>
        </authorList>
    </citation>
    <scope>NUCLEOTIDE SEQUENCE [LARGE SCALE GENOMIC DNA]</scope>
    <source>
        <strain evidence="9 10">M0104</strain>
    </source>
</reference>
<evidence type="ECO:0000256" key="4">
    <source>
        <dbReference type="ARBA" id="ARBA00022691"/>
    </source>
</evidence>
<dbReference type="GO" id="GO:0070041">
    <property type="term" value="F:rRNA (uridine-C5-)-methyltransferase activity"/>
    <property type="evidence" value="ECO:0007669"/>
    <property type="project" value="TreeGrafter"/>
</dbReference>
<protein>
    <submittedName>
        <fullName evidence="9">Class I SAM-dependent RNA methyltransferase</fullName>
    </submittedName>
</protein>
<dbReference type="EMBL" id="SNVJ01000002">
    <property type="protein sequence ID" value="MXP62263.1"/>
    <property type="molecule type" value="Genomic_DNA"/>
</dbReference>
<feature type="region of interest" description="Disordered" evidence="7">
    <location>
        <begin position="1"/>
        <end position="42"/>
    </location>
</feature>
<dbReference type="SUPFAM" id="SSF53335">
    <property type="entry name" value="S-adenosyl-L-methionine-dependent methyltransferases"/>
    <property type="match status" value="1"/>
</dbReference>
<comment type="caution">
    <text evidence="6">Lacks conserved residue(s) required for the propagation of feature annotation.</text>
</comment>
<feature type="binding site" evidence="6">
    <location>
        <position position="306"/>
    </location>
    <ligand>
        <name>S-adenosyl-L-methionine</name>
        <dbReference type="ChEBI" id="CHEBI:59789"/>
    </ligand>
</feature>
<evidence type="ECO:0000313" key="9">
    <source>
        <dbReference type="EMBL" id="MXP62263.1"/>
    </source>
</evidence>
<evidence type="ECO:0000256" key="7">
    <source>
        <dbReference type="SAM" id="MobiDB-lite"/>
    </source>
</evidence>
<name>A0A845B3N3_9PROT</name>
<dbReference type="Pfam" id="PF05958">
    <property type="entry name" value="tRNA_U5-meth_tr"/>
    <property type="match status" value="1"/>
</dbReference>
<keyword evidence="1" id="KW-0004">4Fe-4S</keyword>
<dbReference type="Gene3D" id="2.40.50.1070">
    <property type="match status" value="1"/>
</dbReference>
<dbReference type="InterPro" id="IPR002792">
    <property type="entry name" value="TRAM_dom"/>
</dbReference>
<organism evidence="9 10">
    <name type="scientific">Teichococcus coralli</name>
    <dbReference type="NCBI Taxonomy" id="2545983"/>
    <lineage>
        <taxon>Bacteria</taxon>
        <taxon>Pseudomonadati</taxon>
        <taxon>Pseudomonadota</taxon>
        <taxon>Alphaproteobacteria</taxon>
        <taxon>Acetobacterales</taxon>
        <taxon>Roseomonadaceae</taxon>
        <taxon>Roseomonas</taxon>
    </lineage>
</organism>
<keyword evidence="4 6" id="KW-0949">S-adenosyl-L-methionine</keyword>
<dbReference type="PANTHER" id="PTHR11061">
    <property type="entry name" value="RNA M5U METHYLTRANSFERASE"/>
    <property type="match status" value="1"/>
</dbReference>
<keyword evidence="3 6" id="KW-0808">Transferase</keyword>
<dbReference type="PROSITE" id="PS50926">
    <property type="entry name" value="TRAM"/>
    <property type="match status" value="1"/>
</dbReference>
<evidence type="ECO:0000256" key="2">
    <source>
        <dbReference type="ARBA" id="ARBA00022603"/>
    </source>
</evidence>
<feature type="active site" description="Nucleophile" evidence="6">
    <location>
        <position position="378"/>
    </location>
</feature>
<dbReference type="Proteomes" id="UP000460715">
    <property type="component" value="Unassembled WGS sequence"/>
</dbReference>
<evidence type="ECO:0000256" key="1">
    <source>
        <dbReference type="ARBA" id="ARBA00022485"/>
    </source>
</evidence>
<keyword evidence="1" id="KW-0479">Metal-binding</keyword>
<evidence type="ECO:0000256" key="5">
    <source>
        <dbReference type="ARBA" id="ARBA00023014"/>
    </source>
</evidence>
<dbReference type="GO" id="GO:0070475">
    <property type="term" value="P:rRNA base methylation"/>
    <property type="evidence" value="ECO:0007669"/>
    <property type="project" value="TreeGrafter"/>
</dbReference>
<dbReference type="GO" id="GO:0051539">
    <property type="term" value="F:4 iron, 4 sulfur cluster binding"/>
    <property type="evidence" value="ECO:0007669"/>
    <property type="project" value="UniProtKB-KW"/>
</dbReference>
<evidence type="ECO:0000256" key="6">
    <source>
        <dbReference type="PROSITE-ProRule" id="PRU01024"/>
    </source>
</evidence>
<dbReference type="PANTHER" id="PTHR11061:SF49">
    <property type="entry name" value="23S RRNA (URACIL(1939)-C(5))-METHYLTRANSFERASE RLMD"/>
    <property type="match status" value="1"/>
</dbReference>
<keyword evidence="2 6" id="KW-0489">Methyltransferase</keyword>
<feature type="binding site" evidence="6">
    <location>
        <position position="352"/>
    </location>
    <ligand>
        <name>S-adenosyl-L-methionine</name>
        <dbReference type="ChEBI" id="CHEBI:59789"/>
    </ligand>
</feature>
<evidence type="ECO:0000256" key="3">
    <source>
        <dbReference type="ARBA" id="ARBA00022679"/>
    </source>
</evidence>
<dbReference type="Gene3D" id="3.40.50.150">
    <property type="entry name" value="Vaccinia Virus protein VP39"/>
    <property type="match status" value="1"/>
</dbReference>
<dbReference type="OrthoDB" id="9804590at2"/>
<sequence>MTIESLGAGGDGIARDAEGRPLFVPGTLPGEAVRATPGGRRGEGSLATLDEVLAPSPDRVAPPCPHFPACGGCAMQHFAAAPYAAWKRARLGEALARAGFEDAPVAETRVTPPATRRRADLALRRRADGSVVLGFHEAGGAAVVDLATCLVLDPALVALFEPLRALLRGLQAFRREGSAVLNLLDTGPDLLLRLDGTPGTADRASLAAFAGAQGVPRIAGASPKGGATETLAQLGPVSIALGGVPVAPPPGAFLQATPQGETAIVEAVLNGLPKKLTAKTRIAELHAGLGTLSFPLATRARVTAYEGSADAVAALDAAARKAGGRVAAVRRDLARQPLMARELDGFAALVLDPPYAGAADQMPALARSSLQRIVYVSCNPAALTRDARLLHATGWRVAQATPIDQFLWSTQLEAVVAFERERREARAS</sequence>
<comment type="similarity">
    <text evidence="6">Belongs to the class I-like SAM-binding methyltransferase superfamily. RNA M5U methyltransferase family.</text>
</comment>
<gene>
    <name evidence="9" type="ORF">E0493_02720</name>
</gene>
<feature type="domain" description="TRAM" evidence="8">
    <location>
        <begin position="1"/>
        <end position="51"/>
    </location>
</feature>
<comment type="caution">
    <text evidence="9">The sequence shown here is derived from an EMBL/GenBank/DDBJ whole genome shotgun (WGS) entry which is preliminary data.</text>
</comment>
<feature type="binding site" evidence="6">
    <location>
        <position position="255"/>
    </location>
    <ligand>
        <name>S-adenosyl-L-methionine</name>
        <dbReference type="ChEBI" id="CHEBI:59789"/>
    </ligand>
</feature>
<dbReference type="InterPro" id="IPR010280">
    <property type="entry name" value="U5_MeTrfase_fam"/>
</dbReference>
<accession>A0A845B3N3</accession>
<dbReference type="SUPFAM" id="SSF50249">
    <property type="entry name" value="Nucleic acid-binding proteins"/>
    <property type="match status" value="1"/>
</dbReference>
<dbReference type="InterPro" id="IPR012340">
    <property type="entry name" value="NA-bd_OB-fold"/>
</dbReference>
<dbReference type="AlphaFoldDB" id="A0A845B3N3"/>